<dbReference type="RefSeq" id="WP_341370084.1">
    <property type="nucleotide sequence ID" value="NZ_JBBPCO010000003.1"/>
</dbReference>
<protein>
    <recommendedName>
        <fullName evidence="4 5">Pyrroline-5-carboxylate reductase</fullName>
        <shortName evidence="4">P5C reductase</shortName>
        <shortName evidence="4">P5CR</shortName>
        <ecNumber evidence="4 5">1.5.1.2</ecNumber>
    </recommendedName>
    <alternativeName>
        <fullName evidence="4">PCA reductase</fullName>
    </alternativeName>
</protein>
<dbReference type="EC" id="1.5.1.2" evidence="4 5"/>
<dbReference type="Pfam" id="PF14748">
    <property type="entry name" value="P5CR_dimer"/>
    <property type="match status" value="1"/>
</dbReference>
<dbReference type="PROSITE" id="PS00521">
    <property type="entry name" value="P5CR"/>
    <property type="match status" value="1"/>
</dbReference>
<comment type="subcellular location">
    <subcellularLocation>
        <location evidence="4">Cytoplasm</location>
    </subcellularLocation>
</comment>
<keyword evidence="4" id="KW-0963">Cytoplasm</keyword>
<comment type="pathway">
    <text evidence="4 6">Amino-acid biosynthesis; L-proline biosynthesis; L-proline from L-glutamate 5-semialdehyde: step 1/1.</text>
</comment>
<dbReference type="PANTHER" id="PTHR11645:SF0">
    <property type="entry name" value="PYRROLINE-5-CARBOXYLATE REDUCTASE 3"/>
    <property type="match status" value="1"/>
</dbReference>
<dbReference type="InterPro" id="IPR029036">
    <property type="entry name" value="P5CR_dimer"/>
</dbReference>
<feature type="domain" description="Pyrroline-5-carboxylate reductase catalytic N-terminal" evidence="7">
    <location>
        <begin position="24"/>
        <end position="119"/>
    </location>
</feature>
<comment type="function">
    <text evidence="4">Catalyzes the reduction of 1-pyrroline-5-carboxylate (PCA) to L-proline.</text>
</comment>
<dbReference type="InterPro" id="IPR053790">
    <property type="entry name" value="P5CR-like_CS"/>
</dbReference>
<evidence type="ECO:0000256" key="3">
    <source>
        <dbReference type="ARBA" id="ARBA00023002"/>
    </source>
</evidence>
<dbReference type="Gene3D" id="3.40.50.720">
    <property type="entry name" value="NAD(P)-binding Rossmann-like Domain"/>
    <property type="match status" value="1"/>
</dbReference>
<gene>
    <name evidence="4 9" type="primary">proC</name>
    <name evidence="9" type="ORF">WOB96_04500</name>
</gene>
<evidence type="ECO:0000313" key="9">
    <source>
        <dbReference type="EMBL" id="MEK8089018.1"/>
    </source>
</evidence>
<reference evidence="9 10" key="1">
    <citation type="submission" date="2024-04" db="EMBL/GenBank/DDBJ databases">
        <authorList>
            <person name="Abashina T."/>
            <person name="Shaikin A."/>
        </authorList>
    </citation>
    <scope>NUCLEOTIDE SEQUENCE [LARGE SCALE GENOMIC DNA]</scope>
    <source>
        <strain evidence="9 10">AAFK</strain>
    </source>
</reference>
<keyword evidence="4 6" id="KW-0028">Amino-acid biosynthesis</keyword>
<comment type="catalytic activity">
    <reaction evidence="4">
        <text>L-proline + NAD(+) = (S)-1-pyrroline-5-carboxylate + NADH + 2 H(+)</text>
        <dbReference type="Rhea" id="RHEA:14105"/>
        <dbReference type="ChEBI" id="CHEBI:15378"/>
        <dbReference type="ChEBI" id="CHEBI:17388"/>
        <dbReference type="ChEBI" id="CHEBI:57540"/>
        <dbReference type="ChEBI" id="CHEBI:57945"/>
        <dbReference type="ChEBI" id="CHEBI:60039"/>
        <dbReference type="EC" id="1.5.1.2"/>
    </reaction>
</comment>
<feature type="domain" description="Pyrroline-5-carboxylate reductase dimerisation" evidence="8">
    <location>
        <begin position="183"/>
        <end position="284"/>
    </location>
</feature>
<dbReference type="InterPro" id="IPR008927">
    <property type="entry name" value="6-PGluconate_DH-like_C_sf"/>
</dbReference>
<keyword evidence="10" id="KW-1185">Reference proteome</keyword>
<evidence type="ECO:0000256" key="4">
    <source>
        <dbReference type="HAMAP-Rule" id="MF_01925"/>
    </source>
</evidence>
<proteinExistence type="inferred from homology"/>
<evidence type="ECO:0000256" key="6">
    <source>
        <dbReference type="RuleBase" id="RU003903"/>
    </source>
</evidence>
<evidence type="ECO:0000256" key="1">
    <source>
        <dbReference type="ARBA" id="ARBA00005525"/>
    </source>
</evidence>
<evidence type="ECO:0000313" key="10">
    <source>
        <dbReference type="Proteomes" id="UP001446205"/>
    </source>
</evidence>
<dbReference type="PIRSF" id="PIRSF000193">
    <property type="entry name" value="Pyrrol-5-carb_rd"/>
    <property type="match status" value="1"/>
</dbReference>
<dbReference type="SUPFAM" id="SSF51735">
    <property type="entry name" value="NAD(P)-binding Rossmann-fold domains"/>
    <property type="match status" value="1"/>
</dbReference>
<dbReference type="PANTHER" id="PTHR11645">
    <property type="entry name" value="PYRROLINE-5-CARBOXYLATE REDUCTASE"/>
    <property type="match status" value="1"/>
</dbReference>
<dbReference type="Proteomes" id="UP001446205">
    <property type="component" value="Unassembled WGS sequence"/>
</dbReference>
<keyword evidence="4 6" id="KW-0641">Proline biosynthesis</keyword>
<dbReference type="SUPFAM" id="SSF48179">
    <property type="entry name" value="6-phosphogluconate dehydrogenase C-terminal domain-like"/>
    <property type="match status" value="1"/>
</dbReference>
<dbReference type="InterPro" id="IPR028939">
    <property type="entry name" value="P5C_Rdtase_cat_N"/>
</dbReference>
<dbReference type="InterPro" id="IPR000304">
    <property type="entry name" value="Pyrroline-COOH_reductase"/>
</dbReference>
<name>A0ABU9D639_9PROT</name>
<comment type="similarity">
    <text evidence="1 4 6">Belongs to the pyrroline-5-carboxylate reductase family.</text>
</comment>
<dbReference type="InterPro" id="IPR036291">
    <property type="entry name" value="NAD(P)-bd_dom_sf"/>
</dbReference>
<keyword evidence="3 4" id="KW-0560">Oxidoreductase</keyword>
<sequence>MSKGTSKTQNKNGSSVTPVSKARKLAIIGGGNMARSLIGGLLHDGWKPRQFRVADPNASQRDLLSQTLGVTVFEDNQEAAAGADGVVLAVKPQALSKVARELAPALIQTKPLIISVVAGIRTADIQRWIGAPVPIVRVMPNTPALVAAGASGLYATPEVNNVQVDFAESMMRAVGLVVWIQQEYLMDSVTALSGSGPAYLFLVLEAMEDAAVAQGLDRRTARLLTLQTVFGAAKMALESEDTPATLRSHVTSPGGTTAAGVRELERGMRDLFYQAIAAAAARSEAIANHYGAEGEE</sequence>
<accession>A0ABU9D639</accession>
<dbReference type="HAMAP" id="MF_01925">
    <property type="entry name" value="P5C_reductase"/>
    <property type="match status" value="1"/>
</dbReference>
<dbReference type="GO" id="GO:0004735">
    <property type="term" value="F:pyrroline-5-carboxylate reductase activity"/>
    <property type="evidence" value="ECO:0007669"/>
    <property type="project" value="UniProtKB-EC"/>
</dbReference>
<comment type="caution">
    <text evidence="9">The sequence shown here is derived from an EMBL/GenBank/DDBJ whole genome shotgun (WGS) entry which is preliminary data.</text>
</comment>
<dbReference type="NCBIfam" id="TIGR00112">
    <property type="entry name" value="proC"/>
    <property type="match status" value="1"/>
</dbReference>
<evidence type="ECO:0000259" key="7">
    <source>
        <dbReference type="Pfam" id="PF03807"/>
    </source>
</evidence>
<keyword evidence="2 4" id="KW-0521">NADP</keyword>
<dbReference type="Gene3D" id="1.10.3730.10">
    <property type="entry name" value="ProC C-terminal domain-like"/>
    <property type="match status" value="1"/>
</dbReference>
<evidence type="ECO:0000256" key="5">
    <source>
        <dbReference type="NCBIfam" id="TIGR00112"/>
    </source>
</evidence>
<organism evidence="9 10">
    <name type="scientific">Thermithiobacillus plumbiphilus</name>
    <dbReference type="NCBI Taxonomy" id="1729899"/>
    <lineage>
        <taxon>Bacteria</taxon>
        <taxon>Pseudomonadati</taxon>
        <taxon>Pseudomonadota</taxon>
        <taxon>Acidithiobacillia</taxon>
        <taxon>Acidithiobacillales</taxon>
        <taxon>Thermithiobacillaceae</taxon>
        <taxon>Thermithiobacillus</taxon>
    </lineage>
</organism>
<evidence type="ECO:0000259" key="8">
    <source>
        <dbReference type="Pfam" id="PF14748"/>
    </source>
</evidence>
<evidence type="ECO:0000256" key="2">
    <source>
        <dbReference type="ARBA" id="ARBA00022857"/>
    </source>
</evidence>
<comment type="catalytic activity">
    <reaction evidence="4 6">
        <text>L-proline + NADP(+) = (S)-1-pyrroline-5-carboxylate + NADPH + 2 H(+)</text>
        <dbReference type="Rhea" id="RHEA:14109"/>
        <dbReference type="ChEBI" id="CHEBI:15378"/>
        <dbReference type="ChEBI" id="CHEBI:17388"/>
        <dbReference type="ChEBI" id="CHEBI:57783"/>
        <dbReference type="ChEBI" id="CHEBI:58349"/>
        <dbReference type="ChEBI" id="CHEBI:60039"/>
        <dbReference type="EC" id="1.5.1.2"/>
    </reaction>
</comment>
<dbReference type="EMBL" id="JBBPCO010000003">
    <property type="protein sequence ID" value="MEK8089018.1"/>
    <property type="molecule type" value="Genomic_DNA"/>
</dbReference>
<dbReference type="Pfam" id="PF03807">
    <property type="entry name" value="F420_oxidored"/>
    <property type="match status" value="1"/>
</dbReference>